<gene>
    <name evidence="3" type="ORF">OOW_P131scaffold00440g9</name>
</gene>
<dbReference type="Pfam" id="PF13324">
    <property type="entry name" value="GCIP_N"/>
    <property type="match status" value="1"/>
</dbReference>
<reference evidence="3" key="1">
    <citation type="journal article" date="2012" name="PLoS Genet.">
        <title>Comparative analysis of the genomes of two field isolates of the rice blast fungus Magnaporthe oryzae.</title>
        <authorList>
            <person name="Xue M."/>
            <person name="Yang J."/>
            <person name="Li Z."/>
            <person name="Hu S."/>
            <person name="Yao N."/>
            <person name="Dean R.A."/>
            <person name="Zhao W."/>
            <person name="Shen M."/>
            <person name="Zhang H."/>
            <person name="Li C."/>
            <person name="Liu L."/>
            <person name="Cao L."/>
            <person name="Xu X."/>
            <person name="Xing Y."/>
            <person name="Hsiang T."/>
            <person name="Zhang Z."/>
            <person name="Xu J.R."/>
            <person name="Peng Y.L."/>
        </authorList>
    </citation>
    <scope>NUCLEOTIDE SEQUENCE [LARGE SCALE GENOMIC DNA]</scope>
    <source>
        <strain evidence="3">P131</strain>
    </source>
</reference>
<evidence type="ECO:0000259" key="2">
    <source>
        <dbReference type="Pfam" id="PF13324"/>
    </source>
</evidence>
<evidence type="ECO:0000313" key="3">
    <source>
        <dbReference type="EMBL" id="ELQ65950.1"/>
    </source>
</evidence>
<dbReference type="PANTHER" id="PTHR15492:SF1">
    <property type="entry name" value="CYCLIN-D1-BINDING PROTEIN 1"/>
    <property type="match status" value="1"/>
</dbReference>
<protein>
    <recommendedName>
        <fullName evidence="2">Cyclin-D1-binding protein 1-like N-terminal domain-containing protein</fullName>
    </recommendedName>
</protein>
<dbReference type="PANTHER" id="PTHR15492">
    <property type="entry name" value="CYCLIN D1-BINDING PROTEIN 1"/>
    <property type="match status" value="1"/>
</dbReference>
<dbReference type="EMBL" id="JH795271">
    <property type="protein sequence ID" value="ELQ65950.1"/>
    <property type="molecule type" value="Genomic_DNA"/>
</dbReference>
<dbReference type="InterPro" id="IPR026907">
    <property type="entry name" value="GCIP-like"/>
</dbReference>
<dbReference type="GO" id="GO:0005634">
    <property type="term" value="C:nucleus"/>
    <property type="evidence" value="ECO:0007669"/>
    <property type="project" value="TreeGrafter"/>
</dbReference>
<feature type="region of interest" description="Disordered" evidence="1">
    <location>
        <begin position="203"/>
        <end position="225"/>
    </location>
</feature>
<dbReference type="AlphaFoldDB" id="L7JEI3"/>
<feature type="domain" description="Cyclin-D1-binding protein 1-like N-terminal" evidence="2">
    <location>
        <begin position="57"/>
        <end position="206"/>
    </location>
</feature>
<proteinExistence type="predicted"/>
<sequence>MPSSAAPGRAANDVGSLRSTIETADTVVRQSIDILDGLSTVTIEDRPELDVVALARDSAALVRAHTTKISLLVINEPFTPSAISKVLRELIGGPVPSLVSAAQLCVPSRYTGPFRDILVAACRSALHALRDLVQIIPTNGKALSDGLENGTNSKSHSLQVTGIVWNRCDEVKRLADKGIAGCLVEKVERYRDELKDVMEELKEWGEETGESDEDDDASDFDGPENKLTAAQDMLDDIMNSHSTIPADDPDKIRERLESCLRRLRLMTLLYQAINKRRLKTLPKLPTSTPCADLDRVGDTFRILGGMIDGLCDVADAFYGLDKERIDLEMKEKFGEASKVAELLRKPWGEAETDEFTEWAKKVSGANNQVMRNIMPDLHSRL</sequence>
<name>L7JEI3_PYRO1</name>
<evidence type="ECO:0000256" key="1">
    <source>
        <dbReference type="SAM" id="MobiDB-lite"/>
    </source>
</evidence>
<dbReference type="InterPro" id="IPR049317">
    <property type="entry name" value="GCIP-like_N"/>
</dbReference>
<accession>L7JEI3</accession>
<organism>
    <name type="scientific">Pyricularia oryzae (strain P131)</name>
    <name type="common">Rice blast fungus</name>
    <name type="synonym">Magnaporthe oryzae</name>
    <dbReference type="NCBI Taxonomy" id="1143193"/>
    <lineage>
        <taxon>Eukaryota</taxon>
        <taxon>Fungi</taxon>
        <taxon>Dikarya</taxon>
        <taxon>Ascomycota</taxon>
        <taxon>Pezizomycotina</taxon>
        <taxon>Sordariomycetes</taxon>
        <taxon>Sordariomycetidae</taxon>
        <taxon>Magnaporthales</taxon>
        <taxon>Pyriculariaceae</taxon>
        <taxon>Pyricularia</taxon>
    </lineage>
</organism>
<dbReference type="Gene3D" id="1.20.1410.10">
    <property type="entry name" value="I/LWEQ domain"/>
    <property type="match status" value="1"/>
</dbReference>
<feature type="compositionally biased region" description="Acidic residues" evidence="1">
    <location>
        <begin position="206"/>
        <end position="222"/>
    </location>
</feature>